<sequence>MIEEKRQKKIKLPAGSGEVGPGYMMRIIVYPAAAAACPTGPRGGHGYDFS</sequence>
<name>W2CMK9_9BACT</name>
<organism evidence="1 2">
    <name type="scientific">Tannerella sp. oral taxon BU063 isolate Cell 1/3</name>
    <dbReference type="NCBI Taxonomy" id="1411022"/>
    <lineage>
        <taxon>Bacteria</taxon>
        <taxon>Pseudomonadati</taxon>
        <taxon>Bacteroidota</taxon>
        <taxon>Bacteroidia</taxon>
        <taxon>Bacteroidales</taxon>
        <taxon>Tannerellaceae</taxon>
        <taxon>Tannerella</taxon>
    </lineage>
</organism>
<dbReference type="EMBL" id="AYYE01000935">
    <property type="protein sequence ID" value="ETK08405.1"/>
    <property type="molecule type" value="Genomic_DNA"/>
</dbReference>
<proteinExistence type="predicted"/>
<reference evidence="1 2" key="1">
    <citation type="submission" date="2013-11" db="EMBL/GenBank/DDBJ databases">
        <title>Single cell genomics of uncultured Tannerella BU063 (oral taxon 286).</title>
        <authorList>
            <person name="Beall C.J."/>
            <person name="Campbell A.G."/>
            <person name="Griffen A.L."/>
            <person name="Podar M."/>
            <person name="Leys E.J."/>
        </authorList>
    </citation>
    <scope>NUCLEOTIDE SEQUENCE [LARGE SCALE GENOMIC DNA]</scope>
    <source>
        <strain evidence="1">Cell 1/3</strain>
    </source>
</reference>
<evidence type="ECO:0000313" key="1">
    <source>
        <dbReference type="EMBL" id="ETK08405.1"/>
    </source>
</evidence>
<accession>W2CMK9</accession>
<dbReference type="Proteomes" id="UP000034982">
    <property type="component" value="Unassembled WGS sequence"/>
</dbReference>
<gene>
    <name evidence="1" type="ORF">T230_07335</name>
</gene>
<evidence type="ECO:0000313" key="2">
    <source>
        <dbReference type="Proteomes" id="UP000034982"/>
    </source>
</evidence>
<protein>
    <submittedName>
        <fullName evidence="1">Uncharacterized protein</fullName>
    </submittedName>
</protein>
<comment type="caution">
    <text evidence="1">The sequence shown here is derived from an EMBL/GenBank/DDBJ whole genome shotgun (WGS) entry which is preliminary data.</text>
</comment>
<dbReference type="AlphaFoldDB" id="W2CMK9"/>